<dbReference type="Pfam" id="PF00535">
    <property type="entry name" value="Glycos_transf_2"/>
    <property type="match status" value="1"/>
</dbReference>
<evidence type="ECO:0000313" key="4">
    <source>
        <dbReference type="Proteomes" id="UP001501175"/>
    </source>
</evidence>
<comment type="similarity">
    <text evidence="1">Belongs to the glycosyltransferase 2 family. WaaE/KdtX subfamily.</text>
</comment>
<organism evidence="3 4">
    <name type="scientific">Nibrella saemangeumensis</name>
    <dbReference type="NCBI Taxonomy" id="1084526"/>
    <lineage>
        <taxon>Bacteria</taxon>
        <taxon>Pseudomonadati</taxon>
        <taxon>Bacteroidota</taxon>
        <taxon>Cytophagia</taxon>
        <taxon>Cytophagales</taxon>
        <taxon>Spirosomataceae</taxon>
        <taxon>Nibrella</taxon>
    </lineage>
</organism>
<dbReference type="EMBL" id="BAABHD010000074">
    <property type="protein sequence ID" value="GAA4463456.1"/>
    <property type="molecule type" value="Genomic_DNA"/>
</dbReference>
<protein>
    <submittedName>
        <fullName evidence="3">Glycosyltransferase family 2 protein</fullName>
    </submittedName>
</protein>
<dbReference type="InterPro" id="IPR001173">
    <property type="entry name" value="Glyco_trans_2-like"/>
</dbReference>
<evidence type="ECO:0000259" key="2">
    <source>
        <dbReference type="Pfam" id="PF00535"/>
    </source>
</evidence>
<evidence type="ECO:0000313" key="3">
    <source>
        <dbReference type="EMBL" id="GAA4463456.1"/>
    </source>
</evidence>
<dbReference type="PANTHER" id="PTHR43630:SF2">
    <property type="entry name" value="GLYCOSYLTRANSFERASE"/>
    <property type="match status" value="1"/>
</dbReference>
<proteinExistence type="inferred from homology"/>
<dbReference type="SUPFAM" id="SSF53448">
    <property type="entry name" value="Nucleotide-diphospho-sugar transferases"/>
    <property type="match status" value="1"/>
</dbReference>
<gene>
    <name evidence="3" type="ORF">GCM10023189_41520</name>
</gene>
<dbReference type="CDD" id="cd02511">
    <property type="entry name" value="Beta4Glucosyltransferase"/>
    <property type="match status" value="1"/>
</dbReference>
<dbReference type="InterPro" id="IPR029044">
    <property type="entry name" value="Nucleotide-diphossugar_trans"/>
</dbReference>
<sequence>MTDVSVIILTHNEEKHIARCLRSLHRFTDKVFIVDSYSTDRTVEIARSLGAEVVQNPWITYATQFNFGIEHTPYQTQWLMRMDADEYVTPELADEIRQRLTTLPAGVSGVYVKRRVVFMEKWIRYGGYYPIWLLRLWRRGQGLCEQTWMDEHIKLTAGQPIQFAHDIVDHNLNNLTWWTQKHNLYAIREVIDLLNIRYNFDETIRVDPKLFGTQEQRKRYLKVRYASLPLFTRPVLYFVYRYLIRLGFLDGSKGFVWHFLQGLWYRFLVDAKLLEVYLRAGRDKAAIVKFFKDEYGKDLLPDDQHQNGPVPVQ</sequence>
<name>A0ABP8N999_9BACT</name>
<keyword evidence="4" id="KW-1185">Reference proteome</keyword>
<dbReference type="Proteomes" id="UP001501175">
    <property type="component" value="Unassembled WGS sequence"/>
</dbReference>
<dbReference type="Gene3D" id="3.90.550.10">
    <property type="entry name" value="Spore Coat Polysaccharide Biosynthesis Protein SpsA, Chain A"/>
    <property type="match status" value="1"/>
</dbReference>
<feature type="domain" description="Glycosyltransferase 2-like" evidence="2">
    <location>
        <begin position="5"/>
        <end position="132"/>
    </location>
</feature>
<accession>A0ABP8N999</accession>
<comment type="caution">
    <text evidence="3">The sequence shown here is derived from an EMBL/GenBank/DDBJ whole genome shotgun (WGS) entry which is preliminary data.</text>
</comment>
<evidence type="ECO:0000256" key="1">
    <source>
        <dbReference type="ARBA" id="ARBA00038494"/>
    </source>
</evidence>
<reference evidence="4" key="1">
    <citation type="journal article" date="2019" name="Int. J. Syst. Evol. Microbiol.">
        <title>The Global Catalogue of Microorganisms (GCM) 10K type strain sequencing project: providing services to taxonomists for standard genome sequencing and annotation.</title>
        <authorList>
            <consortium name="The Broad Institute Genomics Platform"/>
            <consortium name="The Broad Institute Genome Sequencing Center for Infectious Disease"/>
            <person name="Wu L."/>
            <person name="Ma J."/>
        </authorList>
    </citation>
    <scope>NUCLEOTIDE SEQUENCE [LARGE SCALE GENOMIC DNA]</scope>
    <source>
        <strain evidence="4">JCM 17927</strain>
    </source>
</reference>
<dbReference type="RefSeq" id="WP_345246640.1">
    <property type="nucleotide sequence ID" value="NZ_BAABHD010000074.1"/>
</dbReference>
<dbReference type="PANTHER" id="PTHR43630">
    <property type="entry name" value="POLY-BETA-1,6-N-ACETYL-D-GLUCOSAMINE SYNTHASE"/>
    <property type="match status" value="1"/>
</dbReference>